<sequence length="73" mass="8046">MKLTIVAHPNARKPRVEEDLLGTLHVYVNAPPLEGKANMAVIEALAMHFKVKKSQVTLLSGQKSKQKTIEILA</sequence>
<evidence type="ECO:0000256" key="2">
    <source>
        <dbReference type="HAMAP-Rule" id="MF_00634"/>
    </source>
</evidence>
<dbReference type="Gene3D" id="3.30.1200.10">
    <property type="entry name" value="YggU-like"/>
    <property type="match status" value="1"/>
</dbReference>
<comment type="caution">
    <text evidence="3">The sequence shown here is derived from an EMBL/GenBank/DDBJ whole genome shotgun (WGS) entry which is preliminary data.</text>
</comment>
<dbReference type="InterPro" id="IPR036591">
    <property type="entry name" value="YggU-like_sf"/>
</dbReference>
<dbReference type="PANTHER" id="PTHR13420:SF7">
    <property type="entry name" value="UPF0235 PROTEIN C15ORF40"/>
    <property type="match status" value="1"/>
</dbReference>
<dbReference type="NCBIfam" id="TIGR00251">
    <property type="entry name" value="DUF167 family protein"/>
    <property type="match status" value="1"/>
</dbReference>
<dbReference type="EMBL" id="MFJX01000017">
    <property type="protein sequence ID" value="OGG31307.1"/>
    <property type="molecule type" value="Genomic_DNA"/>
</dbReference>
<name>A0A1F6B447_9BACT</name>
<dbReference type="SMART" id="SM01152">
    <property type="entry name" value="DUF167"/>
    <property type="match status" value="1"/>
</dbReference>
<accession>A0A1F6B447</accession>
<gene>
    <name evidence="3" type="ORF">A3A63_01320</name>
</gene>
<dbReference type="HAMAP" id="MF_00634">
    <property type="entry name" value="UPF0235"/>
    <property type="match status" value="1"/>
</dbReference>
<dbReference type="Pfam" id="PF02594">
    <property type="entry name" value="DUF167"/>
    <property type="match status" value="1"/>
</dbReference>
<dbReference type="GO" id="GO:0005737">
    <property type="term" value="C:cytoplasm"/>
    <property type="evidence" value="ECO:0007669"/>
    <property type="project" value="TreeGrafter"/>
</dbReference>
<protein>
    <recommendedName>
        <fullName evidence="2">UPF0235 protein A3A63_01320</fullName>
    </recommendedName>
</protein>
<reference evidence="3 4" key="1">
    <citation type="journal article" date="2016" name="Nat. Commun.">
        <title>Thousands of microbial genomes shed light on interconnected biogeochemical processes in an aquifer system.</title>
        <authorList>
            <person name="Anantharaman K."/>
            <person name="Brown C.T."/>
            <person name="Hug L.A."/>
            <person name="Sharon I."/>
            <person name="Castelle C.J."/>
            <person name="Probst A.J."/>
            <person name="Thomas B.C."/>
            <person name="Singh A."/>
            <person name="Wilkins M.J."/>
            <person name="Karaoz U."/>
            <person name="Brodie E.L."/>
            <person name="Williams K.H."/>
            <person name="Hubbard S.S."/>
            <person name="Banfield J.F."/>
        </authorList>
    </citation>
    <scope>NUCLEOTIDE SEQUENCE [LARGE SCALE GENOMIC DNA]</scope>
</reference>
<dbReference type="Proteomes" id="UP000176450">
    <property type="component" value="Unassembled WGS sequence"/>
</dbReference>
<dbReference type="AlphaFoldDB" id="A0A1F6B447"/>
<dbReference type="PANTHER" id="PTHR13420">
    <property type="entry name" value="UPF0235 PROTEIN C15ORF40"/>
    <property type="match status" value="1"/>
</dbReference>
<comment type="similarity">
    <text evidence="1 2">Belongs to the UPF0235 family.</text>
</comment>
<proteinExistence type="inferred from homology"/>
<evidence type="ECO:0000313" key="3">
    <source>
        <dbReference type="EMBL" id="OGG31307.1"/>
    </source>
</evidence>
<dbReference type="SUPFAM" id="SSF69786">
    <property type="entry name" value="YggU-like"/>
    <property type="match status" value="1"/>
</dbReference>
<organism evidence="3 4">
    <name type="scientific">Candidatus Gottesmanbacteria bacterium RIFCSPLOWO2_01_FULL_46_9</name>
    <dbReference type="NCBI Taxonomy" id="1798394"/>
    <lineage>
        <taxon>Bacteria</taxon>
        <taxon>Candidatus Gottesmaniibacteriota</taxon>
    </lineage>
</organism>
<dbReference type="InterPro" id="IPR003746">
    <property type="entry name" value="DUF167"/>
</dbReference>
<evidence type="ECO:0000256" key="1">
    <source>
        <dbReference type="ARBA" id="ARBA00010364"/>
    </source>
</evidence>
<evidence type="ECO:0000313" key="4">
    <source>
        <dbReference type="Proteomes" id="UP000176450"/>
    </source>
</evidence>